<name>A0A165AKE6_9AGAM</name>
<dbReference type="Gene3D" id="3.30.200.20">
    <property type="entry name" value="Phosphorylase Kinase, domain 1"/>
    <property type="match status" value="1"/>
</dbReference>
<organism evidence="3 4">
    <name type="scientific">Sistotremastrum niveocremeum HHB9708</name>
    <dbReference type="NCBI Taxonomy" id="1314777"/>
    <lineage>
        <taxon>Eukaryota</taxon>
        <taxon>Fungi</taxon>
        <taxon>Dikarya</taxon>
        <taxon>Basidiomycota</taxon>
        <taxon>Agaricomycotina</taxon>
        <taxon>Agaricomycetes</taxon>
        <taxon>Sistotremastrales</taxon>
        <taxon>Sistotremastraceae</taxon>
        <taxon>Sertulicium</taxon>
        <taxon>Sertulicium niveocremeum</taxon>
    </lineage>
</organism>
<dbReference type="SMART" id="SM00220">
    <property type="entry name" value="S_TKc"/>
    <property type="match status" value="1"/>
</dbReference>
<accession>A0A165AKE6</accession>
<keyword evidence="4" id="KW-1185">Reference proteome</keyword>
<feature type="compositionally biased region" description="Polar residues" evidence="1">
    <location>
        <begin position="609"/>
        <end position="618"/>
    </location>
</feature>
<dbReference type="PANTHER" id="PTHR12984">
    <property type="entry name" value="SCY1-RELATED S/T PROTEIN KINASE-LIKE"/>
    <property type="match status" value="1"/>
</dbReference>
<feature type="compositionally biased region" description="Low complexity" evidence="1">
    <location>
        <begin position="718"/>
        <end position="731"/>
    </location>
</feature>
<dbReference type="PANTHER" id="PTHR12984:SF6">
    <property type="entry name" value="SCY1-LIKE PROTEIN 2"/>
    <property type="match status" value="1"/>
</dbReference>
<feature type="compositionally biased region" description="Basic and acidic residues" evidence="1">
    <location>
        <begin position="596"/>
        <end position="608"/>
    </location>
</feature>
<feature type="compositionally biased region" description="Pro residues" evidence="1">
    <location>
        <begin position="733"/>
        <end position="745"/>
    </location>
</feature>
<feature type="region of interest" description="Disordered" evidence="1">
    <location>
        <begin position="683"/>
        <end position="828"/>
    </location>
</feature>
<gene>
    <name evidence="3" type="ORF">SISNIDRAFT_545966</name>
</gene>
<dbReference type="InterPro" id="IPR011009">
    <property type="entry name" value="Kinase-like_dom_sf"/>
</dbReference>
<feature type="region of interest" description="Disordered" evidence="1">
    <location>
        <begin position="596"/>
        <end position="618"/>
    </location>
</feature>
<dbReference type="Proteomes" id="UP000076722">
    <property type="component" value="Unassembled WGS sequence"/>
</dbReference>
<feature type="domain" description="Protein kinase" evidence="2">
    <location>
        <begin position="3"/>
        <end position="317"/>
    </location>
</feature>
<dbReference type="Pfam" id="PF00069">
    <property type="entry name" value="Pkinase"/>
    <property type="match status" value="1"/>
</dbReference>
<dbReference type="AlphaFoldDB" id="A0A165AKE6"/>
<proteinExistence type="predicted"/>
<evidence type="ECO:0000259" key="2">
    <source>
        <dbReference type="PROSITE" id="PS50011"/>
    </source>
</evidence>
<dbReference type="CDD" id="cd14011">
    <property type="entry name" value="PK_SCY1_like"/>
    <property type="match status" value="1"/>
</dbReference>
<dbReference type="GO" id="GO:0005524">
    <property type="term" value="F:ATP binding"/>
    <property type="evidence" value="ECO:0007669"/>
    <property type="project" value="InterPro"/>
</dbReference>
<dbReference type="Gene3D" id="1.10.510.10">
    <property type="entry name" value="Transferase(Phosphotransferase) domain 1"/>
    <property type="match status" value="1"/>
</dbReference>
<keyword evidence="3" id="KW-0418">Kinase</keyword>
<keyword evidence="3" id="KW-0808">Transferase</keyword>
<dbReference type="PROSITE" id="PS50011">
    <property type="entry name" value="PROTEIN_KINASE_DOM"/>
    <property type="match status" value="1"/>
</dbReference>
<dbReference type="SUPFAM" id="SSF48371">
    <property type="entry name" value="ARM repeat"/>
    <property type="match status" value="1"/>
</dbReference>
<reference evidence="3 4" key="1">
    <citation type="journal article" date="2016" name="Mol. Biol. Evol.">
        <title>Comparative Genomics of Early-Diverging Mushroom-Forming Fungi Provides Insights into the Origins of Lignocellulose Decay Capabilities.</title>
        <authorList>
            <person name="Nagy L.G."/>
            <person name="Riley R."/>
            <person name="Tritt A."/>
            <person name="Adam C."/>
            <person name="Daum C."/>
            <person name="Floudas D."/>
            <person name="Sun H."/>
            <person name="Yadav J.S."/>
            <person name="Pangilinan J."/>
            <person name="Larsson K.H."/>
            <person name="Matsuura K."/>
            <person name="Barry K."/>
            <person name="Labutti K."/>
            <person name="Kuo R."/>
            <person name="Ohm R.A."/>
            <person name="Bhattacharya S.S."/>
            <person name="Shirouzu T."/>
            <person name="Yoshinaga Y."/>
            <person name="Martin F.M."/>
            <person name="Grigoriev I.V."/>
            <person name="Hibbett D.S."/>
        </authorList>
    </citation>
    <scope>NUCLEOTIDE SEQUENCE [LARGE SCALE GENOMIC DNA]</scope>
    <source>
        <strain evidence="3 4">HHB9708</strain>
    </source>
</reference>
<dbReference type="OrthoDB" id="79687at2759"/>
<dbReference type="InterPro" id="IPR016024">
    <property type="entry name" value="ARM-type_fold"/>
</dbReference>
<sequence length="828" mass="90458">MLAAASSFLNRSAIGQSYTFVSQSGSQTPPAGSSKSVATVPTFHVGLWRVQHAVHKTTGRHVSVWSFDKRSQDVDKLRPATRERVMEVLKTEATALSRLRHPFILEAVEPLEESRSELTFATEHILSSLALSIPSGPRSSALVDLDEIEILKGVIQVGKGLEFLHQSAKKIHSNLNLQTVLINAAGDWKLGGLGLTIPLTQPDGSPTRWEFPTWDSRIPHYTQRSFDFMAPEYAIDEQLDPSSDMYSLGCIIYAVHVRGNPPFKNHGSLQSLRDNAGKPLVGMEKLDPDLQALLKSLITRHPTPRPSPATLSSASVFSSLAISTLNFLERSTFASKPREEKIAFMKGLKGVLDRFSDGLKTRKILPSLLEEMKDTQLLPSILPNIFVISSSLSAQQFASLVLPGLKPLFAIKEPPQNMLTLLDNLKLLQDKTDKNVFKEQVLPLVYNALESEQPLIQEKALGCVPDLCDTIDYAEVQSVLFPRVALVFTKTNILSVKIATLKCFLSMVKTLDQTSLTQKLVPLLSKIRTREPGVMLATLDVQEAMGLKVDREAVASLVLPQLWIMSIGPLLNLSQFNRFMEVIRKLGARVEREHAQHLRDSQRIEDRSTSNVNSTPLPFSANNRALDFESLVGTKGGIATPPTAPDAVPSNSSWEDDVWGSMLGESVVTAPVQETKAVSVIRPPSSQSLPASPHNFSAPPVRASTPRLAAKSPIPPQSSLRTTTTLDSRPSFTIPPPPMAGPRPLSPRNLSPPSQPSKPNYNVLMQPMSPQSGSTVMSPPLGSMLSPSLSASSSGQSFNNILLPTPAQSNWGTQKTNGDWARDFDPLA</sequence>
<dbReference type="Gene3D" id="1.25.10.10">
    <property type="entry name" value="Leucine-rich Repeat Variant"/>
    <property type="match status" value="1"/>
</dbReference>
<evidence type="ECO:0000256" key="1">
    <source>
        <dbReference type="SAM" id="MobiDB-lite"/>
    </source>
</evidence>
<evidence type="ECO:0000313" key="3">
    <source>
        <dbReference type="EMBL" id="KZS99154.1"/>
    </source>
</evidence>
<dbReference type="InterPro" id="IPR051177">
    <property type="entry name" value="CIK-Related_Protein"/>
</dbReference>
<dbReference type="EMBL" id="KV419394">
    <property type="protein sequence ID" value="KZS99154.1"/>
    <property type="molecule type" value="Genomic_DNA"/>
</dbReference>
<evidence type="ECO:0000313" key="4">
    <source>
        <dbReference type="Proteomes" id="UP000076722"/>
    </source>
</evidence>
<dbReference type="GO" id="GO:0004672">
    <property type="term" value="F:protein kinase activity"/>
    <property type="evidence" value="ECO:0007669"/>
    <property type="project" value="InterPro"/>
</dbReference>
<dbReference type="SUPFAM" id="SSF56112">
    <property type="entry name" value="Protein kinase-like (PK-like)"/>
    <property type="match status" value="1"/>
</dbReference>
<dbReference type="InterPro" id="IPR000719">
    <property type="entry name" value="Prot_kinase_dom"/>
</dbReference>
<feature type="compositionally biased region" description="Polar residues" evidence="1">
    <location>
        <begin position="798"/>
        <end position="817"/>
    </location>
</feature>
<protein>
    <submittedName>
        <fullName evidence="3">Kinase-like protein</fullName>
    </submittedName>
</protein>
<feature type="compositionally biased region" description="Low complexity" evidence="1">
    <location>
        <begin position="777"/>
        <end position="797"/>
    </location>
</feature>
<dbReference type="InterPro" id="IPR011989">
    <property type="entry name" value="ARM-like"/>
</dbReference>